<keyword evidence="2" id="KW-1185">Reference proteome</keyword>
<protein>
    <submittedName>
        <fullName evidence="1">Uncharacterized protein</fullName>
    </submittedName>
</protein>
<dbReference type="OrthoDB" id="3133286at2759"/>
<proteinExistence type="predicted"/>
<sequence length="194" mass="21944">MLYGTTRPPNDIDVVVLGSGLEQEEIKRRLARADPAFFLVSSTNPRNTYKILWYNLLGAGYRRSRACKVDILIPGLMNIPAVSPSNLLFASLNDVKVYVLPFVPMLLLKLQGWTDHLTATSKRPDMFAKRHIDVQDIRELLQIVLSRRELLDGAEALNLPGAFVAAGRLRIQQFCRLFPDTKAQWDTIKLPQIT</sequence>
<accession>A0A166P624</accession>
<organism evidence="1 2">
    <name type="scientific">Athelia psychrophila</name>
    <dbReference type="NCBI Taxonomy" id="1759441"/>
    <lineage>
        <taxon>Eukaryota</taxon>
        <taxon>Fungi</taxon>
        <taxon>Dikarya</taxon>
        <taxon>Basidiomycota</taxon>
        <taxon>Agaricomycotina</taxon>
        <taxon>Agaricomycetes</taxon>
        <taxon>Agaricomycetidae</taxon>
        <taxon>Atheliales</taxon>
        <taxon>Atheliaceae</taxon>
        <taxon>Athelia</taxon>
    </lineage>
</organism>
<dbReference type="Proteomes" id="UP000076532">
    <property type="component" value="Unassembled WGS sequence"/>
</dbReference>
<gene>
    <name evidence="1" type="ORF">FIBSPDRAFT_855649</name>
</gene>
<dbReference type="AlphaFoldDB" id="A0A166P624"/>
<name>A0A166P624_9AGAM</name>
<dbReference type="EMBL" id="KV417519">
    <property type="protein sequence ID" value="KZP25747.1"/>
    <property type="molecule type" value="Genomic_DNA"/>
</dbReference>
<reference evidence="1 2" key="1">
    <citation type="journal article" date="2016" name="Mol. Biol. Evol.">
        <title>Comparative Genomics of Early-Diverging Mushroom-Forming Fungi Provides Insights into the Origins of Lignocellulose Decay Capabilities.</title>
        <authorList>
            <person name="Nagy L.G."/>
            <person name="Riley R."/>
            <person name="Tritt A."/>
            <person name="Adam C."/>
            <person name="Daum C."/>
            <person name="Floudas D."/>
            <person name="Sun H."/>
            <person name="Yadav J.S."/>
            <person name="Pangilinan J."/>
            <person name="Larsson K.H."/>
            <person name="Matsuura K."/>
            <person name="Barry K."/>
            <person name="Labutti K."/>
            <person name="Kuo R."/>
            <person name="Ohm R.A."/>
            <person name="Bhattacharya S.S."/>
            <person name="Shirouzu T."/>
            <person name="Yoshinaga Y."/>
            <person name="Martin F.M."/>
            <person name="Grigoriev I.V."/>
            <person name="Hibbett D.S."/>
        </authorList>
    </citation>
    <scope>NUCLEOTIDE SEQUENCE [LARGE SCALE GENOMIC DNA]</scope>
    <source>
        <strain evidence="1 2">CBS 109695</strain>
    </source>
</reference>
<evidence type="ECO:0000313" key="2">
    <source>
        <dbReference type="Proteomes" id="UP000076532"/>
    </source>
</evidence>
<evidence type="ECO:0000313" key="1">
    <source>
        <dbReference type="EMBL" id="KZP25747.1"/>
    </source>
</evidence>